<proteinExistence type="predicted"/>
<protein>
    <recommendedName>
        <fullName evidence="1">Restriction endonuclease type IV Mrr domain-containing protein</fullName>
    </recommendedName>
</protein>
<dbReference type="SUPFAM" id="SSF52980">
    <property type="entry name" value="Restriction endonuclease-like"/>
    <property type="match status" value="1"/>
</dbReference>
<dbReference type="InterPro" id="IPR007560">
    <property type="entry name" value="Restrct_endonuc_IV_Mrr"/>
</dbReference>
<evidence type="ECO:0000313" key="2">
    <source>
        <dbReference type="EMBL" id="ACK62379.1"/>
    </source>
</evidence>
<dbReference type="InterPro" id="IPR011335">
    <property type="entry name" value="Restrct_endonuc-II-like"/>
</dbReference>
<reference evidence="2 3" key="1">
    <citation type="submission" date="2008-10" db="EMBL/GenBank/DDBJ databases">
        <title>Genome sequence of Bacillus cereus B4264.</title>
        <authorList>
            <person name="Dodson R.J."/>
            <person name="Durkin A.S."/>
            <person name="Rosovitz M.J."/>
            <person name="Rasko D.A."/>
            <person name="Hoffmaster A."/>
            <person name="Ravel J."/>
            <person name="Sutton G."/>
        </authorList>
    </citation>
    <scope>NUCLEOTIDE SEQUENCE [LARGE SCALE GENOMIC DNA]</scope>
    <source>
        <strain evidence="2 3">B4264</strain>
    </source>
</reference>
<feature type="domain" description="Restriction endonuclease type IV Mrr" evidence="1">
    <location>
        <begin position="29"/>
        <end position="135"/>
    </location>
</feature>
<dbReference type="AlphaFoldDB" id="B7H9U0"/>
<dbReference type="Gene3D" id="3.40.1350.10">
    <property type="match status" value="1"/>
</dbReference>
<dbReference type="InterPro" id="IPR011856">
    <property type="entry name" value="tRNA_endonuc-like_dom_sf"/>
</dbReference>
<dbReference type="GO" id="GO:0009307">
    <property type="term" value="P:DNA restriction-modification system"/>
    <property type="evidence" value="ECO:0007669"/>
    <property type="project" value="InterPro"/>
</dbReference>
<dbReference type="HOGENOM" id="CLU_793833_0_0_9"/>
<dbReference type="GO" id="GO:0003677">
    <property type="term" value="F:DNA binding"/>
    <property type="evidence" value="ECO:0007669"/>
    <property type="project" value="InterPro"/>
</dbReference>
<dbReference type="Proteomes" id="UP000007096">
    <property type="component" value="Chromosome"/>
</dbReference>
<dbReference type="EMBL" id="CP001176">
    <property type="protein sequence ID" value="ACK62379.1"/>
    <property type="molecule type" value="Genomic_DNA"/>
</dbReference>
<gene>
    <name evidence="2" type="ordered locus">BCB4264_A0567</name>
</gene>
<name>B7H9U0_BACC4</name>
<sequence length="351" mass="39777">MVTINIIKEYDYLSNPPSDVDGAWFRARGFKFEKLLYELLKQEELEPRTSYKIKGEQIDGSFLYGQTVFLLEAKWHKTEMPASSIYEFKGKVDGKLIGTIGIFISMSGFSADAVDALLYGKVMNVILFDKDDFDACMEEGIGFSKVLKTKLRNAAEQGTAFYPYKKVIVNKPTTDIEVGHFAFDLFDNNLLAVNNDNDIYGDLVIICEGKLDQLILSLLTKMIMHNAGMNKRVSIIAAMGKYSVAKVAMNIKNKISNCQLIMVVDSDGDVAGTKERISKIIDYNDLELVIIEDEIEVWLDNEAEDLISMFRKLSFDKKREIVSSKIKSLDIEKLRNESNSFGKFYDLITNQ</sequence>
<evidence type="ECO:0000313" key="3">
    <source>
        <dbReference type="Proteomes" id="UP000007096"/>
    </source>
</evidence>
<dbReference type="KEGG" id="bcb:BCB4264_A0567"/>
<organism evidence="2 3">
    <name type="scientific">Bacillus cereus (strain B4264)</name>
    <dbReference type="NCBI Taxonomy" id="405532"/>
    <lineage>
        <taxon>Bacteria</taxon>
        <taxon>Bacillati</taxon>
        <taxon>Bacillota</taxon>
        <taxon>Bacilli</taxon>
        <taxon>Bacillales</taxon>
        <taxon>Bacillaceae</taxon>
        <taxon>Bacillus</taxon>
        <taxon>Bacillus cereus group</taxon>
    </lineage>
</organism>
<dbReference type="GO" id="GO:0004519">
    <property type="term" value="F:endonuclease activity"/>
    <property type="evidence" value="ECO:0007669"/>
    <property type="project" value="InterPro"/>
</dbReference>
<dbReference type="Pfam" id="PF04471">
    <property type="entry name" value="Mrr_cat"/>
    <property type="match status" value="1"/>
</dbReference>
<dbReference type="RefSeq" id="WP_000256377.1">
    <property type="nucleotide sequence ID" value="NC_011725.1"/>
</dbReference>
<evidence type="ECO:0000259" key="1">
    <source>
        <dbReference type="Pfam" id="PF04471"/>
    </source>
</evidence>
<accession>B7H9U0</accession>